<evidence type="ECO:0000313" key="4">
    <source>
        <dbReference type="Proteomes" id="UP000031637"/>
    </source>
</evidence>
<dbReference type="InterPro" id="IPR022489">
    <property type="entry name" value="PolyP_AMP_Tfrase"/>
</dbReference>
<feature type="compositionally biased region" description="Basic residues" evidence="1">
    <location>
        <begin position="562"/>
        <end position="571"/>
    </location>
</feature>
<dbReference type="AlphaFoldDB" id="W0SCS1"/>
<accession>W0SCS1</accession>
<dbReference type="STRING" id="1223802.SUTH_00750"/>
<dbReference type="EMBL" id="AP012547">
    <property type="protein sequence ID" value="BAO28560.1"/>
    <property type="molecule type" value="Genomic_DNA"/>
</dbReference>
<dbReference type="Proteomes" id="UP000031637">
    <property type="component" value="Chromosome"/>
</dbReference>
<dbReference type="SUPFAM" id="SSF52540">
    <property type="entry name" value="P-loop containing nucleoside triphosphate hydrolases"/>
    <property type="match status" value="2"/>
</dbReference>
<dbReference type="HOGENOM" id="CLU_033786_1_2_4"/>
<gene>
    <name evidence="3" type="ORF">SUTH_00750</name>
</gene>
<dbReference type="PANTHER" id="PTHR34383">
    <property type="entry name" value="POLYPHOSPHATE:AMP PHOSPHOTRANSFERASE-RELATED"/>
    <property type="match status" value="1"/>
</dbReference>
<dbReference type="GO" id="GO:0006797">
    <property type="term" value="P:polyphosphate metabolic process"/>
    <property type="evidence" value="ECO:0007669"/>
    <property type="project" value="InterPro"/>
</dbReference>
<dbReference type="Gene3D" id="3.40.50.300">
    <property type="entry name" value="P-loop containing nucleotide triphosphate hydrolases"/>
    <property type="match status" value="2"/>
</dbReference>
<organism evidence="3 4">
    <name type="scientific">Sulfuritalea hydrogenivorans sk43H</name>
    <dbReference type="NCBI Taxonomy" id="1223802"/>
    <lineage>
        <taxon>Bacteria</taxon>
        <taxon>Pseudomonadati</taxon>
        <taxon>Pseudomonadota</taxon>
        <taxon>Betaproteobacteria</taxon>
        <taxon>Nitrosomonadales</taxon>
        <taxon>Sterolibacteriaceae</taxon>
        <taxon>Sulfuritalea</taxon>
    </lineage>
</organism>
<reference evidence="3 4" key="1">
    <citation type="journal article" date="2014" name="Syst. Appl. Microbiol.">
        <title>Complete genomes of freshwater sulfur oxidizers Sulfuricella denitrificans skB26 and Sulfuritalea hydrogenivorans sk43H: genetic insights into the sulfur oxidation pathway of betaproteobacteria.</title>
        <authorList>
            <person name="Watanabe T."/>
            <person name="Kojima H."/>
            <person name="Fukui M."/>
        </authorList>
    </citation>
    <scope>NUCLEOTIDE SEQUENCE [LARGE SCALE GENOMIC DNA]</scope>
    <source>
        <strain evidence="3">DSM22779</strain>
    </source>
</reference>
<dbReference type="InterPro" id="IPR022488">
    <property type="entry name" value="PPK2-related"/>
</dbReference>
<keyword evidence="4" id="KW-1185">Reference proteome</keyword>
<dbReference type="InterPro" id="IPR027417">
    <property type="entry name" value="P-loop_NTPase"/>
</dbReference>
<feature type="compositionally biased region" description="Basic and acidic residues" evidence="1">
    <location>
        <begin position="500"/>
        <end position="525"/>
    </location>
</feature>
<feature type="domain" description="Polyphosphate kinase-2-related" evidence="2">
    <location>
        <begin position="268"/>
        <end position="490"/>
    </location>
</feature>
<name>W0SCS1_9PROT</name>
<evidence type="ECO:0000313" key="3">
    <source>
        <dbReference type="EMBL" id="BAO28560.1"/>
    </source>
</evidence>
<dbReference type="NCBIfam" id="TIGR03708">
    <property type="entry name" value="poly_P_AMP_trns"/>
    <property type="match status" value="1"/>
</dbReference>
<evidence type="ECO:0000259" key="2">
    <source>
        <dbReference type="Pfam" id="PF03976"/>
    </source>
</evidence>
<feature type="domain" description="Polyphosphate kinase-2-related" evidence="2">
    <location>
        <begin position="11"/>
        <end position="234"/>
    </location>
</feature>
<evidence type="ECO:0000256" key="1">
    <source>
        <dbReference type="SAM" id="MobiDB-lite"/>
    </source>
</evidence>
<dbReference type="Pfam" id="PF03976">
    <property type="entry name" value="PPK2"/>
    <property type="match status" value="2"/>
</dbReference>
<sequence length="571" mass="65201">MFESAEIGHKIDKDTYKKAVPALRAALQDAQYDLKENGKIPVVVLVSGQDGAGKGETINILYEWMDPRFISTLAFSAPSDEERSRPFMWRYWRALPPKGRIGVFAGSWYSSPIHDRLDGGMSKADMDARIDQINRFEAMLVNEGALVLKFWFHLTKDGQKRRLKALEKDPKTAWRVTKWNWERLKTYDKLQDVVGHVLRMSNTPWAPWIIIEGEDDRYRSMTTGKILLEAIRQRLSDAGKQATPVAPPIRVNIDGRNVLSELNLKHALSEKDYDEQLAKWQGKLSELVRDPRFKGRSLVCAFEGADAAGKGGAIRRITAAMDARDYQIIPVAAPTEEERAQPYLWRFWRHIPRNGRVAIFDRTWYGRVLVERVEGFCAEADWLRAYTEINDFEHDLADAGVIVCKFWLQISQEEQLKRFKEREKIEFKRFKITEEDWRNREKWDPYQQAICDMVDRTSTGTAPWTLVEANDKGYARVKILRTICERLEAELEGRPVPQSKPEKAPKDKDDKGKKAGKVKKADKPAKAVKAPPPAPKAPPPRAAKPAPKTPARPKAPPAVKPARPRKGKTAT</sequence>
<dbReference type="GO" id="GO:0043751">
    <property type="term" value="F:polyphosphate:AMP phosphotransferase activity"/>
    <property type="evidence" value="ECO:0007669"/>
    <property type="project" value="InterPro"/>
</dbReference>
<protein>
    <recommendedName>
        <fullName evidence="2">Polyphosphate kinase-2-related domain-containing protein</fullName>
    </recommendedName>
</protein>
<dbReference type="RefSeq" id="WP_084207242.1">
    <property type="nucleotide sequence ID" value="NZ_AP012547.1"/>
</dbReference>
<feature type="compositionally biased region" description="Pro residues" evidence="1">
    <location>
        <begin position="530"/>
        <end position="559"/>
    </location>
</feature>
<dbReference type="KEGG" id="shd:SUTH_00750"/>
<dbReference type="PANTHER" id="PTHR34383:SF3">
    <property type="entry name" value="POLYPHOSPHATE:AMP PHOSPHOTRANSFERASE"/>
    <property type="match status" value="1"/>
</dbReference>
<proteinExistence type="predicted"/>
<feature type="region of interest" description="Disordered" evidence="1">
    <location>
        <begin position="492"/>
        <end position="571"/>
    </location>
</feature>